<feature type="compositionally biased region" description="Acidic residues" evidence="1">
    <location>
        <begin position="38"/>
        <end position="62"/>
    </location>
</feature>
<gene>
    <name evidence="2" type="ORF">LSALG_LOCUS24467</name>
</gene>
<dbReference type="AlphaFoldDB" id="A0AA35Z3G9"/>
<feature type="region of interest" description="Disordered" evidence="1">
    <location>
        <begin position="158"/>
        <end position="181"/>
    </location>
</feature>
<feature type="region of interest" description="Disordered" evidence="1">
    <location>
        <begin position="1"/>
        <end position="75"/>
    </location>
</feature>
<name>A0AA35Z3G9_LACSI</name>
<reference evidence="2" key="1">
    <citation type="submission" date="2023-04" db="EMBL/GenBank/DDBJ databases">
        <authorList>
            <person name="Vijverberg K."/>
            <person name="Xiong W."/>
            <person name="Schranz E."/>
        </authorList>
    </citation>
    <scope>NUCLEOTIDE SEQUENCE</scope>
</reference>
<accession>A0AA35Z3G9</accession>
<proteinExistence type="predicted"/>
<protein>
    <submittedName>
        <fullName evidence="2">Uncharacterized protein</fullName>
    </submittedName>
</protein>
<sequence length="338" mass="37885">MYPMTSQHGYALVSPADLSEEKDSSKNEEDKDIKEILDSDDEGILQDVEEIEDDGPIEEGLTDEEHAPPNPPSSLPRLHYHHISLMAWELLKDEPENDLIPRLMSQTNQLSDRVRSLESYVRDSGSTSLGRRVERLQEEKKGDVEAIQNLYHRIGVEHTETAPPRKSPRVHPPPNPQGNRRSALEVTQALVETLNHGGAPSATNANPPFQMDPTLTQTLFVQEIAIALATYEAARNDNIGNNRNVSRSRGRFAPCPRIWVIYSLTMLLQSNLAGERSQFATENKTASEHTFVHLFSTKHINLRITVGWWLPKETSINPPSPPPRLGGILIPITRRGSL</sequence>
<dbReference type="EMBL" id="OX465081">
    <property type="protein sequence ID" value="CAI9284974.1"/>
    <property type="molecule type" value="Genomic_DNA"/>
</dbReference>
<evidence type="ECO:0000313" key="2">
    <source>
        <dbReference type="EMBL" id="CAI9284974.1"/>
    </source>
</evidence>
<evidence type="ECO:0000256" key="1">
    <source>
        <dbReference type="SAM" id="MobiDB-lite"/>
    </source>
</evidence>
<feature type="compositionally biased region" description="Basic and acidic residues" evidence="1">
    <location>
        <begin position="19"/>
        <end position="37"/>
    </location>
</feature>
<evidence type="ECO:0000313" key="3">
    <source>
        <dbReference type="Proteomes" id="UP001177003"/>
    </source>
</evidence>
<keyword evidence="3" id="KW-1185">Reference proteome</keyword>
<organism evidence="2 3">
    <name type="scientific">Lactuca saligna</name>
    <name type="common">Willowleaf lettuce</name>
    <dbReference type="NCBI Taxonomy" id="75948"/>
    <lineage>
        <taxon>Eukaryota</taxon>
        <taxon>Viridiplantae</taxon>
        <taxon>Streptophyta</taxon>
        <taxon>Embryophyta</taxon>
        <taxon>Tracheophyta</taxon>
        <taxon>Spermatophyta</taxon>
        <taxon>Magnoliopsida</taxon>
        <taxon>eudicotyledons</taxon>
        <taxon>Gunneridae</taxon>
        <taxon>Pentapetalae</taxon>
        <taxon>asterids</taxon>
        <taxon>campanulids</taxon>
        <taxon>Asterales</taxon>
        <taxon>Asteraceae</taxon>
        <taxon>Cichorioideae</taxon>
        <taxon>Cichorieae</taxon>
        <taxon>Lactucinae</taxon>
        <taxon>Lactuca</taxon>
    </lineage>
</organism>
<dbReference type="Proteomes" id="UP001177003">
    <property type="component" value="Chromosome 5"/>
</dbReference>